<gene>
    <name evidence="1" type="ORF">HKB16_25055</name>
</gene>
<evidence type="ECO:0000313" key="2">
    <source>
        <dbReference type="Proteomes" id="UP000518904"/>
    </source>
</evidence>
<accession>A0A7Y0XF64</accession>
<sequence length="222" mass="25389">MIPIPTCYSDFDPDFTFTSRNVEVKSERTAKQYLEFAIADFEQDETDKGRINSFSNAKRALHLQVETLASLFGFDAIKTKSGGYASFPKYIEFIAKCGIVTPRILTKLNRVRNAVEHAYYTPSKDETENFIDVVELFIAATDRSLYQFPIDIEFLPMTILGDGIPNISLISLEPYSGKLLLNANDAEDLQYKITLRPDQDEYFLWLKVLLSGTHLNDYKIRN</sequence>
<dbReference type="AlphaFoldDB" id="A0A7Y0XF64"/>
<reference evidence="1 2" key="1">
    <citation type="submission" date="2020-04" db="EMBL/GenBank/DDBJ databases">
        <title>Whole-genome sequencing of Vibrio spp. from China reveals different genetic environments of blaCTX-M-14 among diverse lineages.</title>
        <authorList>
            <person name="Zheng Z."/>
            <person name="Ye L."/>
            <person name="Chen S."/>
        </authorList>
    </citation>
    <scope>NUCLEOTIDE SEQUENCE [LARGE SCALE GENOMIC DNA]</scope>
    <source>
        <strain evidence="1 2">Vb0551</strain>
    </source>
</reference>
<evidence type="ECO:0008006" key="3">
    <source>
        <dbReference type="Google" id="ProtNLM"/>
    </source>
</evidence>
<dbReference type="Proteomes" id="UP000518904">
    <property type="component" value="Unassembled WGS sequence"/>
</dbReference>
<protein>
    <recommendedName>
        <fullName evidence="3">DUF4145 domain-containing protein</fullName>
    </recommendedName>
</protein>
<proteinExistence type="predicted"/>
<organism evidence="1 2">
    <name type="scientific">Vibrio parahaemolyticus</name>
    <dbReference type="NCBI Taxonomy" id="670"/>
    <lineage>
        <taxon>Bacteria</taxon>
        <taxon>Pseudomonadati</taxon>
        <taxon>Pseudomonadota</taxon>
        <taxon>Gammaproteobacteria</taxon>
        <taxon>Vibrionales</taxon>
        <taxon>Vibrionaceae</taxon>
        <taxon>Vibrio</taxon>
    </lineage>
</organism>
<comment type="caution">
    <text evidence="1">The sequence shown here is derived from an EMBL/GenBank/DDBJ whole genome shotgun (WGS) entry which is preliminary data.</text>
</comment>
<dbReference type="EMBL" id="JABCLB010002378">
    <property type="protein sequence ID" value="NMU86122.1"/>
    <property type="molecule type" value="Genomic_DNA"/>
</dbReference>
<dbReference type="RefSeq" id="WP_141180058.1">
    <property type="nucleotide sequence ID" value="NZ_CP041202.1"/>
</dbReference>
<evidence type="ECO:0000313" key="1">
    <source>
        <dbReference type="EMBL" id="NMU86122.1"/>
    </source>
</evidence>
<name>A0A7Y0XF64_VIBPH</name>